<protein>
    <submittedName>
        <fullName evidence="10">Preprotein translocase subunit SecE</fullName>
    </submittedName>
</protein>
<dbReference type="KEGG" id="mgj:MGM1_1280"/>
<evidence type="ECO:0000313" key="11">
    <source>
        <dbReference type="Proteomes" id="UP000030066"/>
    </source>
</evidence>
<dbReference type="InterPro" id="IPR005807">
    <property type="entry name" value="SecE_bac"/>
</dbReference>
<keyword evidence="5 9" id="KW-1133">Transmembrane helix</keyword>
<dbReference type="HOGENOM" id="CLU_1150223_0_0_14"/>
<accession>A0A097SSF4</accession>
<evidence type="ECO:0000256" key="4">
    <source>
        <dbReference type="ARBA" id="ARBA00022927"/>
    </source>
</evidence>
<evidence type="ECO:0000256" key="9">
    <source>
        <dbReference type="SAM" id="Phobius"/>
    </source>
</evidence>
<dbReference type="GO" id="GO:0006605">
    <property type="term" value="P:protein targeting"/>
    <property type="evidence" value="ECO:0007669"/>
    <property type="project" value="InterPro"/>
</dbReference>
<dbReference type="NCBIfam" id="TIGR00964">
    <property type="entry name" value="secE_bact"/>
    <property type="match status" value="1"/>
</dbReference>
<feature type="transmembrane region" description="Helical" evidence="9">
    <location>
        <begin position="217"/>
        <end position="238"/>
    </location>
</feature>
<comment type="subcellular location">
    <subcellularLocation>
        <location evidence="1">Membrane</location>
    </subcellularLocation>
</comment>
<keyword evidence="6" id="KW-0811">Translocation</keyword>
<keyword evidence="8" id="KW-0175">Coiled coil</keyword>
<keyword evidence="4" id="KW-0653">Protein transport</keyword>
<organism evidence="10 11">
    <name type="scientific">Candidatus Malacoplasma girerdii</name>
    <dbReference type="NCBI Taxonomy" id="1318617"/>
    <lineage>
        <taxon>Bacteria</taxon>
        <taxon>Bacillati</taxon>
        <taxon>Mycoplasmatota</taxon>
        <taxon>Mycoplasmoidales</taxon>
        <taxon>Mycoplasmoidaceae</taxon>
        <taxon>Malacoplasma</taxon>
    </lineage>
</organism>
<sequence length="241" mass="29189">MEKKEDKKEKKRLRLMENDYIKKQAEKLKKAKHARKEITLKYKKKIAGVKQEFLTNKKNLEKTKVKKIKFEFKERLFNLTNQRDYEIAKTYLTERKQRYAKMLVDKRIAFKIYHEKLKIAKQLYLDNLDKFKADQKQVLKQTKDKKEKEKINLEFEQKITEAKISYKNAEIVLQEQRDQSYEYEIDSGFILKRWFFGVGKEYQRMSYPSAKKTLRDFFIVIVVAGFIAGLFLLIDFIFTTF</sequence>
<dbReference type="GO" id="GO:0016020">
    <property type="term" value="C:membrane"/>
    <property type="evidence" value="ECO:0007669"/>
    <property type="project" value="UniProtKB-SubCell"/>
</dbReference>
<evidence type="ECO:0000313" key="10">
    <source>
        <dbReference type="EMBL" id="AIV03515.1"/>
    </source>
</evidence>
<dbReference type="EMBL" id="CP007711">
    <property type="protein sequence ID" value="AIV03515.1"/>
    <property type="molecule type" value="Genomic_DNA"/>
</dbReference>
<dbReference type="InterPro" id="IPR038379">
    <property type="entry name" value="SecE_sf"/>
</dbReference>
<dbReference type="Proteomes" id="UP000030066">
    <property type="component" value="Chromosome"/>
</dbReference>
<evidence type="ECO:0000256" key="1">
    <source>
        <dbReference type="ARBA" id="ARBA00004370"/>
    </source>
</evidence>
<dbReference type="Pfam" id="PF00584">
    <property type="entry name" value="SecE"/>
    <property type="match status" value="1"/>
</dbReference>
<gene>
    <name evidence="10" type="ORF">MGM1_1280</name>
</gene>
<dbReference type="InterPro" id="IPR001901">
    <property type="entry name" value="Translocase_SecE/Sec61-g"/>
</dbReference>
<dbReference type="STRING" id="1318617.MGM1_1280"/>
<keyword evidence="3 9" id="KW-0812">Transmembrane</keyword>
<dbReference type="GO" id="GO:0009306">
    <property type="term" value="P:protein secretion"/>
    <property type="evidence" value="ECO:0007669"/>
    <property type="project" value="InterPro"/>
</dbReference>
<reference evidence="10 11" key="1">
    <citation type="journal article" date="2014" name="PLoS ONE">
        <title>An emerging Mycoplasma associated with trichomoniasis, vaginal infection and disease.</title>
        <authorList>
            <consortium name="Vaginal Microbiome Consortium"/>
            <person name="Fettweis J.M."/>
            <person name="Serrano M.G."/>
            <person name="Huang B."/>
            <person name="Brooks J.P."/>
            <person name="Glascock A.L."/>
            <person name="Sheth N.U."/>
            <person name="Strauss J.F.III."/>
            <person name="Jefferson K.K."/>
            <person name="Buck G.A."/>
        </authorList>
    </citation>
    <scope>NUCLEOTIDE SEQUENCE [LARGE SCALE GENOMIC DNA]</scope>
    <source>
        <strain evidence="10 11">VCU_M1</strain>
    </source>
</reference>
<name>A0A097SSF4_9BACT</name>
<keyword evidence="2" id="KW-0813">Transport</keyword>
<dbReference type="Gene3D" id="1.20.5.1030">
    <property type="entry name" value="Preprotein translocase secy subunit"/>
    <property type="match status" value="1"/>
</dbReference>
<evidence type="ECO:0000256" key="3">
    <source>
        <dbReference type="ARBA" id="ARBA00022692"/>
    </source>
</evidence>
<evidence type="ECO:0000256" key="8">
    <source>
        <dbReference type="SAM" id="Coils"/>
    </source>
</evidence>
<keyword evidence="11" id="KW-1185">Reference proteome</keyword>
<keyword evidence="7 9" id="KW-0472">Membrane</keyword>
<evidence type="ECO:0000256" key="7">
    <source>
        <dbReference type="ARBA" id="ARBA00023136"/>
    </source>
</evidence>
<feature type="coiled-coil region" evidence="8">
    <location>
        <begin position="132"/>
        <end position="179"/>
    </location>
</feature>
<dbReference type="AlphaFoldDB" id="A0A097SSF4"/>
<evidence type="ECO:0000256" key="5">
    <source>
        <dbReference type="ARBA" id="ARBA00022989"/>
    </source>
</evidence>
<proteinExistence type="predicted"/>
<evidence type="ECO:0000256" key="2">
    <source>
        <dbReference type="ARBA" id="ARBA00022448"/>
    </source>
</evidence>
<dbReference type="GO" id="GO:0008320">
    <property type="term" value="F:protein transmembrane transporter activity"/>
    <property type="evidence" value="ECO:0007669"/>
    <property type="project" value="InterPro"/>
</dbReference>
<evidence type="ECO:0000256" key="6">
    <source>
        <dbReference type="ARBA" id="ARBA00023010"/>
    </source>
</evidence>
<dbReference type="GO" id="GO:0006886">
    <property type="term" value="P:intracellular protein transport"/>
    <property type="evidence" value="ECO:0007669"/>
    <property type="project" value="InterPro"/>
</dbReference>